<dbReference type="Proteomes" id="UP000321224">
    <property type="component" value="Unassembled WGS sequence"/>
</dbReference>
<dbReference type="NCBIfam" id="TIGR02267">
    <property type="entry name" value="DUSAM domain"/>
    <property type="match status" value="1"/>
</dbReference>
<protein>
    <recommendedName>
        <fullName evidence="1">DUSAM domain-containing protein</fullName>
    </recommendedName>
</protein>
<dbReference type="AlphaFoldDB" id="A0A511H7L5"/>
<proteinExistence type="predicted"/>
<name>A0A511H7L5_9BACT</name>
<evidence type="ECO:0000313" key="2">
    <source>
        <dbReference type="EMBL" id="GEL69530.1"/>
    </source>
</evidence>
<dbReference type="Pfam" id="PF09543">
    <property type="entry name" value="DUF2379"/>
    <property type="match status" value="1"/>
</dbReference>
<gene>
    <name evidence="2" type="ORF">MVI01_13140</name>
</gene>
<evidence type="ECO:0000313" key="3">
    <source>
        <dbReference type="Proteomes" id="UP000321224"/>
    </source>
</evidence>
<reference evidence="2 3" key="1">
    <citation type="submission" date="2019-07" db="EMBL/GenBank/DDBJ databases">
        <title>Whole genome shotgun sequence of Myxococcus virescens NBRC 100334.</title>
        <authorList>
            <person name="Hosoyama A."/>
            <person name="Uohara A."/>
            <person name="Ohji S."/>
            <person name="Ichikawa N."/>
        </authorList>
    </citation>
    <scope>NUCLEOTIDE SEQUENCE [LARGE SCALE GENOMIC DNA]</scope>
    <source>
        <strain evidence="2 3">NBRC 100334</strain>
    </source>
</reference>
<dbReference type="InterPro" id="IPR011753">
    <property type="entry name" value="DUSAM_dom"/>
</dbReference>
<feature type="domain" description="DUSAM" evidence="1">
    <location>
        <begin position="5"/>
        <end position="119"/>
    </location>
</feature>
<accession>A0A511H7L5</accession>
<dbReference type="RefSeq" id="WP_090484316.1">
    <property type="nucleotide sequence ID" value="NZ_BJVY01000005.1"/>
</dbReference>
<comment type="caution">
    <text evidence="2">The sequence shown here is derived from an EMBL/GenBank/DDBJ whole genome shotgun (WGS) entry which is preliminary data.</text>
</comment>
<evidence type="ECO:0000259" key="1">
    <source>
        <dbReference type="Pfam" id="PF09543"/>
    </source>
</evidence>
<dbReference type="EMBL" id="BJVY01000005">
    <property type="protein sequence ID" value="GEL69530.1"/>
    <property type="molecule type" value="Genomic_DNA"/>
</dbReference>
<organism evidence="2 3">
    <name type="scientific">Myxococcus virescens</name>
    <dbReference type="NCBI Taxonomy" id="83456"/>
    <lineage>
        <taxon>Bacteria</taxon>
        <taxon>Pseudomonadati</taxon>
        <taxon>Myxococcota</taxon>
        <taxon>Myxococcia</taxon>
        <taxon>Myxococcales</taxon>
        <taxon>Cystobacterineae</taxon>
        <taxon>Myxococcaceae</taxon>
        <taxon>Myxococcus</taxon>
    </lineage>
</organism>
<sequence length="128" mass="14066">MDGLNWTDVRDLARRVAHGEPFAFTESTRSILRRTAPQVGIALSDAERALQSEPTAEELLAEVSRRISNGSRRLSRTLAEVERCRDTGDVDGARQLLNDVLVVEVVPHYQDILRANLAALDDGGAARS</sequence>